<dbReference type="Proteomes" id="UP001519325">
    <property type="component" value="Unassembled WGS sequence"/>
</dbReference>
<keyword evidence="2" id="KW-1185">Reference proteome</keyword>
<protein>
    <submittedName>
        <fullName evidence="1">Uncharacterized protein</fullName>
    </submittedName>
</protein>
<gene>
    <name evidence="1" type="ORF">BJ987_002742</name>
</gene>
<evidence type="ECO:0000313" key="1">
    <source>
        <dbReference type="EMBL" id="MBP2189841.1"/>
    </source>
</evidence>
<dbReference type="EMBL" id="JAGGMR010000001">
    <property type="protein sequence ID" value="MBP2189841.1"/>
    <property type="molecule type" value="Genomic_DNA"/>
</dbReference>
<evidence type="ECO:0000313" key="2">
    <source>
        <dbReference type="Proteomes" id="UP001519325"/>
    </source>
</evidence>
<comment type="caution">
    <text evidence="1">The sequence shown here is derived from an EMBL/GenBank/DDBJ whole genome shotgun (WGS) entry which is preliminary data.</text>
</comment>
<sequence>MSYFKSYKKRAHLVWRATMIRGRVLRLYSQRVFHHWTGDCANDSPQAVDTPYGRIATVSDVTGARFNLGGDAA</sequence>
<reference evidence="1 2" key="1">
    <citation type="submission" date="2021-03" db="EMBL/GenBank/DDBJ databases">
        <title>Sequencing the genomes of 1000 actinobacteria strains.</title>
        <authorList>
            <person name="Klenk H.-P."/>
        </authorList>
    </citation>
    <scope>NUCLEOTIDE SEQUENCE [LARGE SCALE GENOMIC DNA]</scope>
    <source>
        <strain evidence="1 2">DSM 45516</strain>
    </source>
</reference>
<proteinExistence type="predicted"/>
<name>A0ABS4QDS0_9NOCA</name>
<accession>A0ABS4QDS0</accession>
<organism evidence="1 2">
    <name type="scientific">Nocardia goodfellowii</name>
    <dbReference type="NCBI Taxonomy" id="882446"/>
    <lineage>
        <taxon>Bacteria</taxon>
        <taxon>Bacillati</taxon>
        <taxon>Actinomycetota</taxon>
        <taxon>Actinomycetes</taxon>
        <taxon>Mycobacteriales</taxon>
        <taxon>Nocardiaceae</taxon>
        <taxon>Nocardia</taxon>
    </lineage>
</organism>